<evidence type="ECO:0000313" key="6">
    <source>
        <dbReference type="Proteomes" id="UP000594059"/>
    </source>
</evidence>
<dbReference type="GO" id="GO:0016846">
    <property type="term" value="F:carbon-sulfur lyase activity"/>
    <property type="evidence" value="ECO:0007669"/>
    <property type="project" value="InterPro"/>
</dbReference>
<dbReference type="EMBL" id="CP063656">
    <property type="protein sequence ID" value="QOW19638.1"/>
    <property type="molecule type" value="Genomic_DNA"/>
</dbReference>
<accession>A0A7S6ZSA3</accession>
<protein>
    <recommendedName>
        <fullName evidence="4">CENP-V/GFA domain-containing protein</fullName>
    </recommendedName>
</protein>
<dbReference type="GO" id="GO:0046872">
    <property type="term" value="F:metal ion binding"/>
    <property type="evidence" value="ECO:0007669"/>
    <property type="project" value="UniProtKB-KW"/>
</dbReference>
<reference evidence="5 6" key="1">
    <citation type="submission" date="2020-10" db="EMBL/GenBank/DDBJ databases">
        <title>complete genome sequencing of Lysobacter sp. H21R20.</title>
        <authorList>
            <person name="Bae J.-W."/>
            <person name="Lee S.-Y."/>
        </authorList>
    </citation>
    <scope>NUCLEOTIDE SEQUENCE [LARGE SCALE GENOMIC DNA]</scope>
    <source>
        <strain evidence="5 6">H21R20</strain>
    </source>
</reference>
<keyword evidence="3" id="KW-0862">Zinc</keyword>
<evidence type="ECO:0000256" key="2">
    <source>
        <dbReference type="ARBA" id="ARBA00022723"/>
    </source>
</evidence>
<keyword evidence="2" id="KW-0479">Metal-binding</keyword>
<name>A0A7S6ZSA3_9GAMM</name>
<dbReference type="KEGG" id="lcic:INQ41_00645"/>
<organism evidence="5 6">
    <name type="scientific">Novilysobacter ciconiae</name>
    <dbReference type="NCBI Taxonomy" id="2781022"/>
    <lineage>
        <taxon>Bacteria</taxon>
        <taxon>Pseudomonadati</taxon>
        <taxon>Pseudomonadota</taxon>
        <taxon>Gammaproteobacteria</taxon>
        <taxon>Lysobacterales</taxon>
        <taxon>Lysobacteraceae</taxon>
        <taxon>Novilysobacter</taxon>
    </lineage>
</organism>
<evidence type="ECO:0000313" key="5">
    <source>
        <dbReference type="EMBL" id="QOW19638.1"/>
    </source>
</evidence>
<feature type="domain" description="CENP-V/GFA" evidence="4">
    <location>
        <begin position="8"/>
        <end position="102"/>
    </location>
</feature>
<dbReference type="Gene3D" id="3.90.1590.10">
    <property type="entry name" value="glutathione-dependent formaldehyde- activating enzyme (gfa)"/>
    <property type="match status" value="1"/>
</dbReference>
<gene>
    <name evidence="5" type="ORF">INQ41_00645</name>
</gene>
<dbReference type="Proteomes" id="UP000594059">
    <property type="component" value="Chromosome"/>
</dbReference>
<dbReference type="AlphaFoldDB" id="A0A7S6ZSA3"/>
<keyword evidence="6" id="KW-1185">Reference proteome</keyword>
<evidence type="ECO:0000256" key="3">
    <source>
        <dbReference type="ARBA" id="ARBA00022833"/>
    </source>
</evidence>
<evidence type="ECO:0000256" key="1">
    <source>
        <dbReference type="ARBA" id="ARBA00005495"/>
    </source>
</evidence>
<evidence type="ECO:0000259" key="4">
    <source>
        <dbReference type="Pfam" id="PF04828"/>
    </source>
</evidence>
<sequence length="184" mass="20549">MTDAFVELTCRCGKVQLEVIGKPIISVECLCADCQKAGAVFQALPDAPQVLDANAATRFILYRKDRVRRTQGQSWLREHRLSSTSKTRRVVATCCNTPVFLEFTNGHWLSLYGGLWDPATLPTLETRTMTRDRPPGVELPDDVPNPRTHTWSFVARLLRAWVAMGFRAPKVDFVTGALDASSAR</sequence>
<dbReference type="Pfam" id="PF04828">
    <property type="entry name" value="GFA"/>
    <property type="match status" value="1"/>
</dbReference>
<dbReference type="InterPro" id="IPR011057">
    <property type="entry name" value="Mss4-like_sf"/>
</dbReference>
<dbReference type="RefSeq" id="WP_193985336.1">
    <property type="nucleotide sequence ID" value="NZ_CP063656.1"/>
</dbReference>
<comment type="similarity">
    <text evidence="1">Belongs to the Gfa family.</text>
</comment>
<dbReference type="InterPro" id="IPR006913">
    <property type="entry name" value="CENP-V/GFA"/>
</dbReference>
<dbReference type="SUPFAM" id="SSF51316">
    <property type="entry name" value="Mss4-like"/>
    <property type="match status" value="1"/>
</dbReference>
<proteinExistence type="inferred from homology"/>